<feature type="compositionally biased region" description="Polar residues" evidence="12">
    <location>
        <begin position="1"/>
        <end position="13"/>
    </location>
</feature>
<evidence type="ECO:0000256" key="2">
    <source>
        <dbReference type="ARBA" id="ARBA00004514"/>
    </source>
</evidence>
<keyword evidence="7" id="KW-0677">Repeat</keyword>
<feature type="region of interest" description="Disordered" evidence="12">
    <location>
        <begin position="253"/>
        <end position="293"/>
    </location>
</feature>
<comment type="function">
    <text evidence="11">E3 ubiquitin-protein ligase. Component of the ribosome quality control complex (RQC), a ribosome-associated complex that mediates ubiquitination and extraction of incompletely synthesized nascent chains for proteasomal degradation.</text>
</comment>
<organism evidence="16 17">
    <name type="scientific">Gymnopilus dilepis</name>
    <dbReference type="NCBI Taxonomy" id="231916"/>
    <lineage>
        <taxon>Eukaryota</taxon>
        <taxon>Fungi</taxon>
        <taxon>Dikarya</taxon>
        <taxon>Basidiomycota</taxon>
        <taxon>Agaricomycotina</taxon>
        <taxon>Agaricomycetes</taxon>
        <taxon>Agaricomycetidae</taxon>
        <taxon>Agaricales</taxon>
        <taxon>Agaricineae</taxon>
        <taxon>Hymenogastraceae</taxon>
        <taxon>Gymnopilus</taxon>
    </lineage>
</organism>
<evidence type="ECO:0000256" key="1">
    <source>
        <dbReference type="ARBA" id="ARBA00000900"/>
    </source>
</evidence>
<dbReference type="Pfam" id="PF23009">
    <property type="entry name" value="UBC_like"/>
    <property type="match status" value="1"/>
</dbReference>
<keyword evidence="17" id="KW-1185">Reference proteome</keyword>
<dbReference type="EC" id="2.3.2.27" evidence="11"/>
<evidence type="ECO:0000256" key="6">
    <source>
        <dbReference type="ARBA" id="ARBA00022723"/>
    </source>
</evidence>
<dbReference type="InterPro" id="IPR039795">
    <property type="entry name" value="LTN1/Rkr1"/>
</dbReference>
<comment type="similarity">
    <text evidence="11">Belongs to the LTN1 family.</text>
</comment>
<dbReference type="UniPathway" id="UPA00143"/>
<accession>A0A409VL19</accession>
<evidence type="ECO:0000259" key="14">
    <source>
        <dbReference type="Pfam" id="PF22999"/>
    </source>
</evidence>
<dbReference type="InterPro" id="IPR054477">
    <property type="entry name" value="LTN1_E3_ligase_6th"/>
</dbReference>
<reference evidence="16 17" key="1">
    <citation type="journal article" date="2018" name="Evol. Lett.">
        <title>Horizontal gene cluster transfer increased hallucinogenic mushroom diversity.</title>
        <authorList>
            <person name="Reynolds H.T."/>
            <person name="Vijayakumar V."/>
            <person name="Gluck-Thaler E."/>
            <person name="Korotkin H.B."/>
            <person name="Matheny P.B."/>
            <person name="Slot J.C."/>
        </authorList>
    </citation>
    <scope>NUCLEOTIDE SEQUENCE [LARGE SCALE GENOMIC DNA]</scope>
    <source>
        <strain evidence="16 17">SRW20</strain>
    </source>
</reference>
<dbReference type="GO" id="GO:0005829">
    <property type="term" value="C:cytosol"/>
    <property type="evidence" value="ECO:0007669"/>
    <property type="project" value="UniProtKB-SubCell"/>
</dbReference>
<dbReference type="InParanoid" id="A0A409VL19"/>
<dbReference type="SUPFAM" id="SSF48371">
    <property type="entry name" value="ARM repeat"/>
    <property type="match status" value="1"/>
</dbReference>
<feature type="compositionally biased region" description="Acidic residues" evidence="12">
    <location>
        <begin position="424"/>
        <end position="438"/>
    </location>
</feature>
<feature type="compositionally biased region" description="Basic residues" evidence="12">
    <location>
        <begin position="33"/>
        <end position="47"/>
    </location>
</feature>
<keyword evidence="5 11" id="KW-0808">Transferase</keyword>
<evidence type="ECO:0000256" key="4">
    <source>
        <dbReference type="ARBA" id="ARBA00022490"/>
    </source>
</evidence>
<evidence type="ECO:0000256" key="3">
    <source>
        <dbReference type="ARBA" id="ARBA00004906"/>
    </source>
</evidence>
<proteinExistence type="inferred from homology"/>
<feature type="region of interest" description="Disordered" evidence="12">
    <location>
        <begin position="1"/>
        <end position="62"/>
    </location>
</feature>
<dbReference type="Proteomes" id="UP000284706">
    <property type="component" value="Unassembled WGS sequence"/>
</dbReference>
<protein>
    <recommendedName>
        <fullName evidence="11">E3 ubiquitin-protein ligase listerin</fullName>
        <ecNumber evidence="11">2.3.2.27</ecNumber>
    </recommendedName>
    <alternativeName>
        <fullName evidence="11">RING-type E3 ubiquitin transferase listerin</fullName>
    </alternativeName>
</protein>
<dbReference type="InterPro" id="IPR039804">
    <property type="entry name" value="RING-CH-C4HC3_LTN1"/>
</dbReference>
<feature type="domain" description="E3 ubiquitin-protein ligase listerin N-terminal" evidence="13">
    <location>
        <begin position="278"/>
        <end position="419"/>
    </location>
</feature>
<evidence type="ECO:0000256" key="7">
    <source>
        <dbReference type="ARBA" id="ARBA00022737"/>
    </source>
</evidence>
<keyword evidence="8 11" id="KW-0863">Zinc-finger</keyword>
<dbReference type="CDD" id="cd16491">
    <property type="entry name" value="RING-CH-C4HC3_LTN1"/>
    <property type="match status" value="1"/>
</dbReference>
<dbReference type="GO" id="GO:0016567">
    <property type="term" value="P:protein ubiquitination"/>
    <property type="evidence" value="ECO:0007669"/>
    <property type="project" value="UniProtKB-UniPathway"/>
</dbReference>
<dbReference type="GO" id="GO:0008270">
    <property type="term" value="F:zinc ion binding"/>
    <property type="evidence" value="ECO:0007669"/>
    <property type="project" value="UniProtKB-KW"/>
</dbReference>
<comment type="subcellular location">
    <subcellularLocation>
        <location evidence="2">Cytoplasm</location>
        <location evidence="2">Cytosol</location>
    </subcellularLocation>
</comment>
<keyword evidence="4" id="KW-0963">Cytoplasm</keyword>
<comment type="subunit">
    <text evidence="11">Component of the ribosome quality control complex (RQC).</text>
</comment>
<dbReference type="InterPro" id="IPR016024">
    <property type="entry name" value="ARM-type_fold"/>
</dbReference>
<dbReference type="GO" id="GO:1990112">
    <property type="term" value="C:RQC complex"/>
    <property type="evidence" value="ECO:0007669"/>
    <property type="project" value="UniProtKB-UniRule"/>
</dbReference>
<gene>
    <name evidence="16" type="ORF">CVT26_009981</name>
</gene>
<dbReference type="Pfam" id="PF22958">
    <property type="entry name" value="Ltn1_1st"/>
    <property type="match status" value="2"/>
</dbReference>
<feature type="domain" description="E3 ubiquitin-protein ligase listerin ubiquitin conjugating" evidence="15">
    <location>
        <begin position="1664"/>
        <end position="1746"/>
    </location>
</feature>
<comment type="catalytic activity">
    <reaction evidence="1 11">
        <text>S-ubiquitinyl-[E2 ubiquitin-conjugating enzyme]-L-cysteine + [acceptor protein]-L-lysine = [E2 ubiquitin-conjugating enzyme]-L-cysteine + N(6)-ubiquitinyl-[acceptor protein]-L-lysine.</text>
        <dbReference type="EC" id="2.3.2.27"/>
    </reaction>
</comment>
<feature type="compositionally biased region" description="Basic and acidic residues" evidence="12">
    <location>
        <begin position="270"/>
        <end position="284"/>
    </location>
</feature>
<evidence type="ECO:0000256" key="8">
    <source>
        <dbReference type="ARBA" id="ARBA00022771"/>
    </source>
</evidence>
<sequence>MVKGNPKSSATSATRKKHLKKHAKDDEPPPNQKKPKIKGERGKKKEPRVKMYIPPVKPAPVQPDPLETTGLAHTLPADLLVVLRNISKKAQVTKTRALEELQATWVNPCLKEDEENPTVYTLIEMLPVWLHHVSALFINPSRRVRLLTASLHSSLLQIPLVREQILFFLRETASSSQLESILGTWCLATYDVDKHVSGAASGSWKATITPDSTATDSLHLNESLFASLNSFVQRVALDPSGVYIYLNPLPPPPPPPVTSAKKGKSNLSTPRRDDGDQTPRSKQDEQEESEQDRKARLRIAALGALRWIVSLSSTFSEEHQTFYLNPAFWTVLHPLEVSPWAEVESFGHAQPIVRKAGWVLLQALLASLKDNIESLVSVLSTAVLRSAWVEVDPNVQGTMWQPLLTFLKQYPKSWELDASRKEEDADDESGSESEDENEQGASKAAATAQATQKPSQAYQEFLQFLQLGCSGSPIQGYPTVVIIISTIPSSILLNLTNSDTPLADFFSSFWAAVEGRALSSLHRIAASAAFLGSLLECLVFLIKRMRNDSLRSSALDNQESSTIRPDNSATVETSTALVREQFSLVWEQLSNQKLRVEDRAASRLLAQSLEALSGVDQGLLDAAWDVLVQGIKQSSANEENVQLVSAALKVFHDRFKKGSELRHRAERLLKDILLIDVERCERALAKEDAVEKTSFELLVNMLGQFREGLFFDENFATKLDALLCQHASRVLSLSPSLILSYLVNRKNEAKSLQVWHSLLSSIASTPELDQSQVKMSVIELLHAAQKGQLPKYLKPQSNELDALVGGLLEKSLAGPVKSDESALVSQILVSADYFLSKSGLEDFFQVVIATFTSNVIAVIEGKDIPMSTFDAAINLIDAVFANVLQEPELSKSLLPDLFLFTYLVPATAGQEDAQLSPPHSRARDLWSRWIDKADEGLKEEIGNVLKARLREIVQNPNVAVTPEAILSMIATKPAGLHLDILHDLFPTPDELESMLQDLSPEPIDASIAVLDPLIPPSSRQMQTKPKSTDQRGFSAYARIVTGLLHALVDERWLAKRNMWALRHFLALSIYAQDLKNVPSEVSKSPVFDDRVTPAALLDIITKVKQLSVYLFNSMASKAEESWRTVVLDRLLNESARKTPKEGLNELQTFLLDTFTFAKQRDATRDTRALKMVLDPLLADGIEVAEADLWIQLARKFERTSPQTSITIVAAITSTGAEPPKLDRYRNELAAGLLGIKPQKANSEGLLTLRKLAASAPLPESDVIFLPPPRAVNVVKGCQAWVLAEGGDNDEELDEEVQSVMLPIFMHLAPILQNVPGAHWAFIFDVLEAVLESSSGAEKDEEEDEEETDEGSRLLGLARALKLVIVLEDLTKTNKSLRAEWNERRTGILTMIRDLQIIGNNSGESTSSAPRSACRELALSIVQHLPPTLIDQDTLSKMCHLVEDPSPTVQKMAYQLLKAAAKKRTEHFVIEAGVDTEDNVQPTLPTELLEIILQQVQYGDGSVPDDEEVADQASSMFGHLLGWMLVFDLFQDVSFKVKSSYIEQLRNLNVVADHFIPTLLGVLRIGQGISKAFKLDIWAVDRFYVDLYEPGRPHSIPVLTAHVYYRALLTIPSLIHSWVLDCKDRQLIQAFTAYTSTYFSPVLIQAELEHVRSHATADGVADDNLSVKVATAVNEVTAAYSVDEHQLEIKLKIPNDWPLHRIEVRDVKRVGVDENRWRAWVLGVQQTIWAHNGRIIDGLGIFKKNVTLHFEGQVECAICYSIISVMDGSLPKKPCKTCRNRFHAACLYKLFFKVTTVLTYVVSGSIRAIHQAARCAGQT</sequence>
<evidence type="ECO:0000256" key="9">
    <source>
        <dbReference type="ARBA" id="ARBA00022786"/>
    </source>
</evidence>
<keyword evidence="9 11" id="KW-0833">Ubl conjugation pathway</keyword>
<evidence type="ECO:0000256" key="11">
    <source>
        <dbReference type="RuleBase" id="RU367090"/>
    </source>
</evidence>
<feature type="domain" description="E3 ubiquitin-protein ligase listerin HEAT repeat region" evidence="14">
    <location>
        <begin position="1429"/>
        <end position="1651"/>
    </location>
</feature>
<keyword evidence="10 11" id="KW-0862">Zinc</keyword>
<dbReference type="PANTHER" id="PTHR12389:SF0">
    <property type="entry name" value="E3 UBIQUITIN-PROTEIN LIGASE LISTERIN"/>
    <property type="match status" value="1"/>
</dbReference>
<dbReference type="GO" id="GO:1990116">
    <property type="term" value="P:ribosome-associated ubiquitin-dependent protein catabolic process"/>
    <property type="evidence" value="ECO:0007669"/>
    <property type="project" value="UniProtKB-UniRule"/>
</dbReference>
<dbReference type="InterPro" id="IPR013083">
    <property type="entry name" value="Znf_RING/FYVE/PHD"/>
</dbReference>
<dbReference type="InterPro" id="IPR054478">
    <property type="entry name" value="LTN1_UBC"/>
</dbReference>
<evidence type="ECO:0000256" key="12">
    <source>
        <dbReference type="SAM" id="MobiDB-lite"/>
    </source>
</evidence>
<evidence type="ECO:0000313" key="17">
    <source>
        <dbReference type="Proteomes" id="UP000284706"/>
    </source>
</evidence>
<feature type="region of interest" description="Disordered" evidence="12">
    <location>
        <begin position="417"/>
        <end position="449"/>
    </location>
</feature>
<evidence type="ECO:0000256" key="5">
    <source>
        <dbReference type="ARBA" id="ARBA00022679"/>
    </source>
</evidence>
<evidence type="ECO:0000313" key="16">
    <source>
        <dbReference type="EMBL" id="PPQ66950.1"/>
    </source>
</evidence>
<dbReference type="Gene3D" id="3.30.40.10">
    <property type="entry name" value="Zinc/RING finger domain, C3HC4 (zinc finger)"/>
    <property type="match status" value="1"/>
</dbReference>
<comment type="caution">
    <text evidence="16">The sequence shown here is derived from an EMBL/GenBank/DDBJ whole genome shotgun (WGS) entry which is preliminary data.</text>
</comment>
<evidence type="ECO:0000259" key="13">
    <source>
        <dbReference type="Pfam" id="PF22958"/>
    </source>
</evidence>
<dbReference type="InterPro" id="IPR054476">
    <property type="entry name" value="Ltn1_N"/>
</dbReference>
<dbReference type="GO" id="GO:0072344">
    <property type="term" value="P:rescue of stalled ribosome"/>
    <property type="evidence" value="ECO:0007669"/>
    <property type="project" value="UniProtKB-UniRule"/>
</dbReference>
<dbReference type="OrthoDB" id="6108at2759"/>
<keyword evidence="6 11" id="KW-0479">Metal-binding</keyword>
<dbReference type="EMBL" id="NHYE01005617">
    <property type="protein sequence ID" value="PPQ66950.1"/>
    <property type="molecule type" value="Genomic_DNA"/>
</dbReference>
<feature type="domain" description="E3 ubiquitin-protein ligase listerin N-terminal" evidence="13">
    <location>
        <begin position="78"/>
        <end position="210"/>
    </location>
</feature>
<dbReference type="Pfam" id="PF22999">
    <property type="entry name" value="LTN1_E3_ligase_6th"/>
    <property type="match status" value="1"/>
</dbReference>
<dbReference type="PANTHER" id="PTHR12389">
    <property type="entry name" value="ZINC FINGER PROTEIN 294"/>
    <property type="match status" value="1"/>
</dbReference>
<evidence type="ECO:0000256" key="10">
    <source>
        <dbReference type="ARBA" id="ARBA00022833"/>
    </source>
</evidence>
<dbReference type="GO" id="GO:0043023">
    <property type="term" value="F:ribosomal large subunit binding"/>
    <property type="evidence" value="ECO:0007669"/>
    <property type="project" value="TreeGrafter"/>
</dbReference>
<dbReference type="GO" id="GO:0061630">
    <property type="term" value="F:ubiquitin protein ligase activity"/>
    <property type="evidence" value="ECO:0007669"/>
    <property type="project" value="UniProtKB-UniRule"/>
</dbReference>
<dbReference type="STRING" id="231916.A0A409VL19"/>
<name>A0A409VL19_9AGAR</name>
<comment type="pathway">
    <text evidence="3 11">Protein modification; protein ubiquitination.</text>
</comment>
<evidence type="ECO:0000259" key="15">
    <source>
        <dbReference type="Pfam" id="PF23009"/>
    </source>
</evidence>